<keyword evidence="2" id="KW-1185">Reference proteome</keyword>
<comment type="caution">
    <text evidence="1">The sequence shown here is derived from an EMBL/GenBank/DDBJ whole genome shotgun (WGS) entry which is preliminary data.</text>
</comment>
<evidence type="ECO:0000313" key="1">
    <source>
        <dbReference type="EMBL" id="ORY19457.1"/>
    </source>
</evidence>
<sequence length="128" mass="13957">MSGCASCGVWIHHLPLLLAIIASSQTGPFVFAELIIIPTASTGVAGRLQPYNIHTDSKREVNGISLRIFTSPSSNPAKTDPDAQLSVSDTISYSDTDPWTRAFIQGIATRPHRTDPITRRKPETCKMH</sequence>
<protein>
    <submittedName>
        <fullName evidence="1">Uncharacterized protein</fullName>
    </submittedName>
</protein>
<dbReference type="EMBL" id="MCFA01000002">
    <property type="protein sequence ID" value="ORY19457.1"/>
    <property type="molecule type" value="Genomic_DNA"/>
</dbReference>
<feature type="non-terminal residue" evidence="1">
    <location>
        <position position="1"/>
    </location>
</feature>
<reference evidence="1 2" key="1">
    <citation type="submission" date="2016-07" db="EMBL/GenBank/DDBJ databases">
        <title>Pervasive Adenine N6-methylation of Active Genes in Fungi.</title>
        <authorList>
            <consortium name="DOE Joint Genome Institute"/>
            <person name="Mondo S.J."/>
            <person name="Dannebaum R.O."/>
            <person name="Kuo R.C."/>
            <person name="Labutti K."/>
            <person name="Haridas S."/>
            <person name="Kuo A."/>
            <person name="Salamov A."/>
            <person name="Ahrendt S.R."/>
            <person name="Lipzen A."/>
            <person name="Sullivan W."/>
            <person name="Andreopoulos W.B."/>
            <person name="Clum A."/>
            <person name="Lindquist E."/>
            <person name="Daum C."/>
            <person name="Ramamoorthy G.K."/>
            <person name="Gryganskyi A."/>
            <person name="Culley D."/>
            <person name="Magnuson J.K."/>
            <person name="James T.Y."/>
            <person name="O'Malley M.A."/>
            <person name="Stajich J.E."/>
            <person name="Spatafora J.W."/>
            <person name="Visel A."/>
            <person name="Grigoriev I.V."/>
        </authorList>
    </citation>
    <scope>NUCLEOTIDE SEQUENCE [LARGE SCALE GENOMIC DNA]</scope>
    <source>
        <strain evidence="1 2">CBS 115471</strain>
    </source>
</reference>
<dbReference type="Proteomes" id="UP000193144">
    <property type="component" value="Unassembled WGS sequence"/>
</dbReference>
<dbReference type="AlphaFoldDB" id="A0A1Y2AAY9"/>
<evidence type="ECO:0000313" key="2">
    <source>
        <dbReference type="Proteomes" id="UP000193144"/>
    </source>
</evidence>
<gene>
    <name evidence="1" type="ORF">BCR34DRAFT_552094</name>
</gene>
<name>A0A1Y2AAY9_9PLEO</name>
<accession>A0A1Y2AAY9</accession>
<organism evidence="1 2">
    <name type="scientific">Clohesyomyces aquaticus</name>
    <dbReference type="NCBI Taxonomy" id="1231657"/>
    <lineage>
        <taxon>Eukaryota</taxon>
        <taxon>Fungi</taxon>
        <taxon>Dikarya</taxon>
        <taxon>Ascomycota</taxon>
        <taxon>Pezizomycotina</taxon>
        <taxon>Dothideomycetes</taxon>
        <taxon>Pleosporomycetidae</taxon>
        <taxon>Pleosporales</taxon>
        <taxon>Lindgomycetaceae</taxon>
        <taxon>Clohesyomyces</taxon>
    </lineage>
</organism>
<proteinExistence type="predicted"/>